<feature type="region of interest" description="Disordered" evidence="11">
    <location>
        <begin position="15"/>
        <end position="43"/>
    </location>
</feature>
<keyword evidence="6 10" id="KW-0333">Golgi apparatus</keyword>
<evidence type="ECO:0000256" key="1">
    <source>
        <dbReference type="ARBA" id="ARBA00004395"/>
    </source>
</evidence>
<comment type="similarity">
    <text evidence="2 10">Belongs to the COG6 family.</text>
</comment>
<dbReference type="InterPro" id="IPR048368">
    <property type="entry name" value="COG6_N"/>
</dbReference>
<evidence type="ECO:0000259" key="12">
    <source>
        <dbReference type="Pfam" id="PF06419"/>
    </source>
</evidence>
<evidence type="ECO:0000256" key="11">
    <source>
        <dbReference type="SAM" id="MobiDB-lite"/>
    </source>
</evidence>
<feature type="region of interest" description="Disordered" evidence="11">
    <location>
        <begin position="87"/>
        <end position="107"/>
    </location>
</feature>
<dbReference type="InterPro" id="IPR048369">
    <property type="entry name" value="COG6_C"/>
</dbReference>
<dbReference type="GO" id="GO:0000139">
    <property type="term" value="C:Golgi membrane"/>
    <property type="evidence" value="ECO:0007669"/>
    <property type="project" value="UniProtKB-SubCell"/>
</dbReference>
<dbReference type="Pfam" id="PF20653">
    <property type="entry name" value="COG6_C"/>
    <property type="match status" value="1"/>
</dbReference>
<evidence type="ECO:0000256" key="6">
    <source>
        <dbReference type="ARBA" id="ARBA00023034"/>
    </source>
</evidence>
<evidence type="ECO:0000313" key="15">
    <source>
        <dbReference type="Proteomes" id="UP000509704"/>
    </source>
</evidence>
<dbReference type="PANTHER" id="PTHR21506">
    <property type="entry name" value="COMPONENT OF OLIGOMERIC GOLGI COMPLEX 6"/>
    <property type="match status" value="1"/>
</dbReference>
<evidence type="ECO:0000256" key="8">
    <source>
        <dbReference type="ARBA" id="ARBA00031348"/>
    </source>
</evidence>
<feature type="domain" description="Conserved oligomeric complex COG6 N-terminal" evidence="12">
    <location>
        <begin position="187"/>
        <end position="286"/>
    </location>
</feature>
<dbReference type="GO" id="GO:0006891">
    <property type="term" value="P:intra-Golgi vesicle-mediated transport"/>
    <property type="evidence" value="ECO:0007669"/>
    <property type="project" value="UniProtKB-UniRule"/>
</dbReference>
<dbReference type="PANTHER" id="PTHR21506:SF0">
    <property type="entry name" value="CONSERVED OLIGOMERIC GOLGI COMPLEX SUBUNIT 6"/>
    <property type="match status" value="1"/>
</dbReference>
<organism evidence="14 15">
    <name type="scientific">Zygotorulaspora mrakii</name>
    <name type="common">Zygosaccharomyces mrakii</name>
    <dbReference type="NCBI Taxonomy" id="42260"/>
    <lineage>
        <taxon>Eukaryota</taxon>
        <taxon>Fungi</taxon>
        <taxon>Dikarya</taxon>
        <taxon>Ascomycota</taxon>
        <taxon>Saccharomycotina</taxon>
        <taxon>Saccharomycetes</taxon>
        <taxon>Saccharomycetales</taxon>
        <taxon>Saccharomycetaceae</taxon>
        <taxon>Zygotorulaspora</taxon>
    </lineage>
</organism>
<reference evidence="14 15" key="1">
    <citation type="submission" date="2020-07" db="EMBL/GenBank/DDBJ databases">
        <title>The yeast mating-type switching endonuclease HO is a domesticated member of an unorthodox homing genetic element family.</title>
        <authorList>
            <person name="Coughlan A.Y."/>
            <person name="Lombardi L."/>
            <person name="Braun-Galleani S."/>
            <person name="Martos A.R."/>
            <person name="Galeote V."/>
            <person name="Bigey F."/>
            <person name="Dequin S."/>
            <person name="Byrne K.P."/>
            <person name="Wolfe K.H."/>
        </authorList>
    </citation>
    <scope>NUCLEOTIDE SEQUENCE [LARGE SCALE GENOMIC DNA]</scope>
    <source>
        <strain evidence="14 15">NRRL Y-6702</strain>
    </source>
</reference>
<dbReference type="InterPro" id="IPR010490">
    <property type="entry name" value="COG6"/>
</dbReference>
<protein>
    <recommendedName>
        <fullName evidence="3 10">Conserved oligomeric Golgi complex subunit 6</fullName>
        <shortName evidence="10">COG complex subunit 6</shortName>
    </recommendedName>
    <alternativeName>
        <fullName evidence="8 10">Component of oligomeric Golgi complex 6</fullName>
    </alternativeName>
</protein>
<dbReference type="OrthoDB" id="272987at2759"/>
<dbReference type="KEGG" id="zmk:HG535_0D02180"/>
<proteinExistence type="inferred from homology"/>
<evidence type="ECO:0000256" key="3">
    <source>
        <dbReference type="ARBA" id="ARBA00020973"/>
    </source>
</evidence>
<dbReference type="GeneID" id="59236234"/>
<name>A0A7H9B1K6_ZYGMR</name>
<comment type="subunit">
    <text evidence="10">Component of the conserved oligomeric Golgi complex.</text>
</comment>
<keyword evidence="7 10" id="KW-0472">Membrane</keyword>
<accession>A0A7H9B1K6</accession>
<evidence type="ECO:0000256" key="5">
    <source>
        <dbReference type="ARBA" id="ARBA00022927"/>
    </source>
</evidence>
<keyword evidence="4 10" id="KW-0813">Transport</keyword>
<evidence type="ECO:0000313" key="14">
    <source>
        <dbReference type="EMBL" id="QLG72510.1"/>
    </source>
</evidence>
<feature type="domain" description="Conserved Oligomeric Golgi complex subunit 6 C-terminal" evidence="13">
    <location>
        <begin position="319"/>
        <end position="825"/>
    </location>
</feature>
<evidence type="ECO:0000256" key="9">
    <source>
        <dbReference type="ARBA" id="ARBA00043873"/>
    </source>
</evidence>
<dbReference type="AlphaFoldDB" id="A0A7H9B1K6"/>
<dbReference type="EMBL" id="CP058607">
    <property type="protein sequence ID" value="QLG72510.1"/>
    <property type="molecule type" value="Genomic_DNA"/>
</dbReference>
<dbReference type="SMART" id="SM01087">
    <property type="entry name" value="COG6"/>
    <property type="match status" value="1"/>
</dbReference>
<evidence type="ECO:0000256" key="10">
    <source>
        <dbReference type="RuleBase" id="RU365075"/>
    </source>
</evidence>
<evidence type="ECO:0000256" key="7">
    <source>
        <dbReference type="ARBA" id="ARBA00023136"/>
    </source>
</evidence>
<evidence type="ECO:0000256" key="2">
    <source>
        <dbReference type="ARBA" id="ARBA00011023"/>
    </source>
</evidence>
<keyword evidence="5 10" id="KW-0653">Protein transport</keyword>
<dbReference type="Proteomes" id="UP000509704">
    <property type="component" value="Chromosome 4"/>
</dbReference>
<dbReference type="GO" id="GO:0017119">
    <property type="term" value="C:Golgi transport complex"/>
    <property type="evidence" value="ECO:0007669"/>
    <property type="project" value="UniProtKB-UniRule"/>
</dbReference>
<evidence type="ECO:0000259" key="13">
    <source>
        <dbReference type="Pfam" id="PF20653"/>
    </source>
</evidence>
<dbReference type="RefSeq" id="XP_037144238.1">
    <property type="nucleotide sequence ID" value="XM_037288343.1"/>
</dbReference>
<keyword evidence="15" id="KW-1185">Reference proteome</keyword>
<comment type="function">
    <text evidence="10">Acts as component of the peripheral membrane COG complex that is involved in intra-Golgi protein trafficking. COG is located at the cis-Golgi, and regulates tethering of retrograde intra-Golgi vesicles and possibly a number of other membrane trafficking events.</text>
</comment>
<dbReference type="Pfam" id="PF06419">
    <property type="entry name" value="COG6_N"/>
    <property type="match status" value="1"/>
</dbReference>
<gene>
    <name evidence="14" type="ORF">HG535_0D02180</name>
</gene>
<sequence>MDFIDYESFAVIDQSSGEDATNSLPEPSSTLNISSFREESKTQQDEFKLPYFLNNGTADENGKKSSLYDKMAVYANLSIESLNLNEPKTSKKEQPVDTVPQFNEPTKAALPSSGISDFLSGKSSKTTDAANMVLSRKLSNVLTDYILTNYKSRTQLRKSLDFLEENEDQLPFDTEKLIDSGYIGTLARRSLRSDIENELLKEHLIVLEEFRPIVRRIKRFSSSVETIRVAGDDILKDNESVDEDEASVMNELTSLHTNLSSLRLKKSLLVSLQKLFSLTQVEDDVIFNGTVDLEFFRVADKVLSIKKHATYLLSLPDAKAGTSLINKLNNTLKSINNKVYNYLVDFIYHYESSSNYYGEKTLEVNTKKLNVFRKGLIYLTNDLEYFNEFLKKVTTVRSKIVLDEFLSVFDYDPKDSLPIAISAHDPLRYIGDVLASVHSSIANEADFVKSLFQFQVTQLEAGSETTKLQNEEYLDSLDVKLLNQIVQSLSNSCRIRIEQIVRFEENPVTNLEIVRLLKLYQIMFERKGINAQSSIISSLKMLEVLSKEKITNSFTKIIDGISAIGNENNDTMPPEWLADYISRLVEFFEAYERGKDSDSNENDALASASFLKKAVEDPIQNKLSKMIQNEFPTARKNEEVRSSLLTMQINCFDLIKSRLQPFSTTIFAQNEETSAIYQKITDKLQQFINRMLELQNKLLFENSGLELYYNLLNMIFPISSIQDELDYDMYLSLSDNALMELDTIMNKVHAKLTDYLPQALTDLQENLLFRLTSPSIADEISETCFENLFKFYINFRRILMHLYPDRKEKITSILNFTEEEFKTLIGLN</sequence>
<dbReference type="GO" id="GO:0015031">
    <property type="term" value="P:protein transport"/>
    <property type="evidence" value="ECO:0007669"/>
    <property type="project" value="UniProtKB-KW"/>
</dbReference>
<evidence type="ECO:0000256" key="4">
    <source>
        <dbReference type="ARBA" id="ARBA00022448"/>
    </source>
</evidence>
<feature type="compositionally biased region" description="Polar residues" evidence="11">
    <location>
        <begin position="15"/>
        <end position="35"/>
    </location>
</feature>
<comment type="subcellular location">
    <subcellularLocation>
        <location evidence="1 10">Golgi apparatus membrane</location>
        <topology evidence="1 10">Peripheral membrane protein</topology>
    </subcellularLocation>
</comment>
<comment type="function">
    <text evidence="9">Acts as a component of the peripheral membrane COG complex that is involved in intra-Golgi protein trafficking. COG is located at the cis-Golgi, and regulates tethering of retrograde intra-Golgi vesicles and possibly a number of other membrane trafficking events.</text>
</comment>